<accession>A0A167BCM9</accession>
<comment type="caution">
    <text evidence="1">The sequence shown here is derived from an EMBL/GenBank/DDBJ whole genome shotgun (WGS) entry which is preliminary data.</text>
</comment>
<dbReference type="EMBL" id="LSFN01000036">
    <property type="protein sequence ID" value="OAB71948.1"/>
    <property type="molecule type" value="Genomic_DNA"/>
</dbReference>
<gene>
    <name evidence="1" type="ORF">PNBC_18335</name>
</gene>
<dbReference type="AlphaFoldDB" id="A0A167BCM9"/>
<sequence>MFNACFRAVKNERQVLEEKTVHLQTEITHEHDTESRVTVFKAELLKFAALDVSNEELLRDMIHKMINRIDVHDDGSIEISYNFQNPLKQGRSL</sequence>
<dbReference type="KEGG" id="pcx:LPB68_12555"/>
<name>A0A167BCM9_9BACL</name>
<evidence type="ECO:0000313" key="1">
    <source>
        <dbReference type="EMBL" id="OAB71948.1"/>
    </source>
</evidence>
<protein>
    <recommendedName>
        <fullName evidence="3">DUF4368 domain-containing protein</fullName>
    </recommendedName>
</protein>
<dbReference type="STRING" id="1763538.LPB68_12555"/>
<organism evidence="1 2">
    <name type="scientific">Paenibacillus crassostreae</name>
    <dbReference type="NCBI Taxonomy" id="1763538"/>
    <lineage>
        <taxon>Bacteria</taxon>
        <taxon>Bacillati</taxon>
        <taxon>Bacillota</taxon>
        <taxon>Bacilli</taxon>
        <taxon>Bacillales</taxon>
        <taxon>Paenibacillaceae</taxon>
        <taxon>Paenibacillus</taxon>
    </lineage>
</organism>
<evidence type="ECO:0000313" key="2">
    <source>
        <dbReference type="Proteomes" id="UP000077134"/>
    </source>
</evidence>
<proteinExistence type="predicted"/>
<dbReference type="Proteomes" id="UP000077134">
    <property type="component" value="Unassembled WGS sequence"/>
</dbReference>
<evidence type="ECO:0008006" key="3">
    <source>
        <dbReference type="Google" id="ProtNLM"/>
    </source>
</evidence>
<reference evidence="1 2" key="1">
    <citation type="submission" date="2016-02" db="EMBL/GenBank/DDBJ databases">
        <title>Paenibacillus sp. LPB0068, isolated from Crassostrea gigas.</title>
        <authorList>
            <person name="Shin S.-K."/>
            <person name="Yi H."/>
        </authorList>
    </citation>
    <scope>NUCLEOTIDE SEQUENCE [LARGE SCALE GENOMIC DNA]</scope>
    <source>
        <strain evidence="1 2">LPB0068</strain>
    </source>
</reference>
<keyword evidence="2" id="KW-1185">Reference proteome</keyword>